<keyword evidence="7" id="KW-0067">ATP-binding</keyword>
<evidence type="ECO:0000313" key="13">
    <source>
        <dbReference type="Proteomes" id="UP001228049"/>
    </source>
</evidence>
<comment type="function">
    <text evidence="11">Functions as an RNA ligase, in vitro. The ligation reaction entails three nucleotidyl transfer steps. In the first step, the RNA ligase reacts with ATP in the absence of nucleic acid to form a covalent ligase-AMP intermediate and release pyrophosphate. In step 2, the ligase-AMP binds to the nucleic acid and transfers the adenylate to the 5'-PO4 terminus to form an adenylylated intermediate. In step 3, the RNA ligase directs the attack of the 3'-OH on the 5'-phosphoanhydride linkage, resulting in a repaired 3'-5' phosphodiester and release of AMP. Exhibits selectivity for single-stranded RNA substrates and may not have nick-sealing activity on double-stranded DNA-RNA hybrids. May play a role in maintaining RNA integrity under stress conditions, for example in response to reactive oxygen species (ROS).</text>
</comment>
<evidence type="ECO:0000256" key="4">
    <source>
        <dbReference type="ARBA" id="ARBA00022598"/>
    </source>
</evidence>
<dbReference type="GO" id="GO:0003972">
    <property type="term" value="F:RNA ligase (ATP) activity"/>
    <property type="evidence" value="ECO:0007669"/>
    <property type="project" value="UniProtKB-EC"/>
</dbReference>
<evidence type="ECO:0000256" key="5">
    <source>
        <dbReference type="ARBA" id="ARBA00022741"/>
    </source>
</evidence>
<accession>A0AAD9F6L6</accession>
<keyword evidence="4" id="KW-0436">Ligase</keyword>
<reference evidence="12" key="1">
    <citation type="submission" date="2023-04" db="EMBL/GenBank/DDBJ databases">
        <title>Chromosome-level genome of Chaenocephalus aceratus.</title>
        <authorList>
            <person name="Park H."/>
        </authorList>
    </citation>
    <scope>NUCLEOTIDE SEQUENCE</scope>
    <source>
        <strain evidence="12">DE</strain>
        <tissue evidence="12">Muscle</tissue>
    </source>
</reference>
<dbReference type="PANTHER" id="PTHR31219">
    <property type="entry name" value="CHROMOSOME 28 C12ORF29 HOMOLOG"/>
    <property type="match status" value="1"/>
</dbReference>
<dbReference type="GO" id="GO:0000302">
    <property type="term" value="P:response to reactive oxygen species"/>
    <property type="evidence" value="ECO:0007669"/>
    <property type="project" value="InterPro"/>
</dbReference>
<comment type="cofactor">
    <cofactor evidence="2">
        <name>Mg(2+)</name>
        <dbReference type="ChEBI" id="CHEBI:18420"/>
    </cofactor>
</comment>
<evidence type="ECO:0000256" key="6">
    <source>
        <dbReference type="ARBA" id="ARBA00022800"/>
    </source>
</evidence>
<organism evidence="12 13">
    <name type="scientific">Dissostichus eleginoides</name>
    <name type="common">Patagonian toothfish</name>
    <name type="synonym">Dissostichus amissus</name>
    <dbReference type="NCBI Taxonomy" id="100907"/>
    <lineage>
        <taxon>Eukaryota</taxon>
        <taxon>Metazoa</taxon>
        <taxon>Chordata</taxon>
        <taxon>Craniata</taxon>
        <taxon>Vertebrata</taxon>
        <taxon>Euteleostomi</taxon>
        <taxon>Actinopterygii</taxon>
        <taxon>Neopterygii</taxon>
        <taxon>Teleostei</taxon>
        <taxon>Neoteleostei</taxon>
        <taxon>Acanthomorphata</taxon>
        <taxon>Eupercaria</taxon>
        <taxon>Perciformes</taxon>
        <taxon>Notothenioidei</taxon>
        <taxon>Nototheniidae</taxon>
        <taxon>Dissostichus</taxon>
    </lineage>
</organism>
<evidence type="ECO:0000313" key="12">
    <source>
        <dbReference type="EMBL" id="KAK1887585.1"/>
    </source>
</evidence>
<keyword evidence="5" id="KW-0547">Nucleotide-binding</keyword>
<comment type="cofactor">
    <cofactor evidence="1">
        <name>Mn(2+)</name>
        <dbReference type="ChEBI" id="CHEBI:29035"/>
    </cofactor>
</comment>
<evidence type="ECO:0000256" key="1">
    <source>
        <dbReference type="ARBA" id="ARBA00001936"/>
    </source>
</evidence>
<evidence type="ECO:0000256" key="2">
    <source>
        <dbReference type="ARBA" id="ARBA00001946"/>
    </source>
</evidence>
<evidence type="ECO:0000256" key="9">
    <source>
        <dbReference type="ARBA" id="ARBA00035168"/>
    </source>
</evidence>
<evidence type="ECO:0000256" key="7">
    <source>
        <dbReference type="ARBA" id="ARBA00022840"/>
    </source>
</evidence>
<name>A0AAD9F6L6_DISEL</name>
<dbReference type="EMBL" id="JASDAP010000018">
    <property type="protein sequence ID" value="KAK1887585.1"/>
    <property type="molecule type" value="Genomic_DNA"/>
</dbReference>
<dbReference type="EC" id="6.5.1.3" evidence="3"/>
<comment type="caution">
    <text evidence="12">The sequence shown here is derived from an EMBL/GenBank/DDBJ whole genome shotgun (WGS) entry which is preliminary data.</text>
</comment>
<evidence type="ECO:0000256" key="3">
    <source>
        <dbReference type="ARBA" id="ARBA00012724"/>
    </source>
</evidence>
<dbReference type="GO" id="GO:0005524">
    <property type="term" value="F:ATP binding"/>
    <property type="evidence" value="ECO:0007669"/>
    <property type="project" value="UniProtKB-KW"/>
</dbReference>
<dbReference type="InterPro" id="IPR041211">
    <property type="entry name" value="RLIG1"/>
</dbReference>
<evidence type="ECO:0000256" key="10">
    <source>
        <dbReference type="ARBA" id="ARBA00035432"/>
    </source>
</evidence>
<evidence type="ECO:0000256" key="11">
    <source>
        <dbReference type="ARBA" id="ARBA00045151"/>
    </source>
</evidence>
<evidence type="ECO:0000256" key="8">
    <source>
        <dbReference type="ARBA" id="ARBA00034038"/>
    </source>
</evidence>
<dbReference type="AlphaFoldDB" id="A0AAD9F6L6"/>
<protein>
    <recommendedName>
        <fullName evidence="9">RNA ligase 1</fullName>
        <ecNumber evidence="3">6.5.1.3</ecNumber>
    </recommendedName>
    <alternativeName>
        <fullName evidence="10">RNA ligase</fullName>
    </alternativeName>
</protein>
<keyword evidence="6" id="KW-0692">RNA repair</keyword>
<proteinExistence type="predicted"/>
<dbReference type="PANTHER" id="PTHR31219:SF2">
    <property type="entry name" value="RNA LIGASE 1"/>
    <property type="match status" value="1"/>
</dbReference>
<dbReference type="Pfam" id="PF17720">
    <property type="entry name" value="RLIG1"/>
    <property type="match status" value="1"/>
</dbReference>
<gene>
    <name evidence="12" type="ORF">KUDE01_028373</name>
</gene>
<comment type="catalytic activity">
    <reaction evidence="8">
        <text>ATP + (ribonucleotide)n-3'-hydroxyl + 5'-phospho-(ribonucleotide)m = (ribonucleotide)n+m + AMP + diphosphate.</text>
        <dbReference type="EC" id="6.5.1.3"/>
    </reaction>
</comment>
<dbReference type="GO" id="GO:0042245">
    <property type="term" value="P:RNA repair"/>
    <property type="evidence" value="ECO:0007669"/>
    <property type="project" value="UniProtKB-KW"/>
</dbReference>
<dbReference type="Proteomes" id="UP001228049">
    <property type="component" value="Unassembled WGS sequence"/>
</dbReference>
<sequence>MRSLGSVQHKIPCVFLTEVKEEPSRKRDGQQFQVVATETLNPVALEADIHGAVATEKIDGTCCYVTLYNGRPHLWARLDRKPNKQAEKRFKKHQHQHRSCKGFSWDVEEDFKIVPEAWIPAHRVQHLNGHPVPDEHGHIPGWVPVQKDNKQYCWHGSVLDPEGGAVLVLRPGGDEDEDEDEEELEVTAVPLADLMERTLELIGTNVNGNPYGLGSKKQPLHCLVSHGSFGVRNPPPVDFHQISSWLREGPGGRVEGLVWHCSDGTLIKVHRHHLGLRWPDGGASLGERPVVVRVVGGENTDRKDLFSSFCRLNGQRFSRLQDVLFDS</sequence>
<keyword evidence="13" id="KW-1185">Reference proteome</keyword>